<comment type="similarity">
    <text evidence="1">Belongs to the VPS13 family.</text>
</comment>
<dbReference type="GO" id="GO:0006869">
    <property type="term" value="P:lipid transport"/>
    <property type="evidence" value="ECO:0007669"/>
    <property type="project" value="UniProtKB-KW"/>
</dbReference>
<dbReference type="Pfam" id="PF25036">
    <property type="entry name" value="VPS13_VAB"/>
    <property type="match status" value="1"/>
</dbReference>
<dbReference type="InterPro" id="IPR056748">
    <property type="entry name" value="VPS13-like_C"/>
</dbReference>
<dbReference type="Pfam" id="PF25037">
    <property type="entry name" value="VPS13_C"/>
    <property type="match status" value="1"/>
</dbReference>
<dbReference type="KEGG" id="xtr:100495847"/>
<evidence type="ECO:0000259" key="7">
    <source>
        <dbReference type="Pfam" id="PF25036"/>
    </source>
</evidence>
<evidence type="ECO:0000256" key="2">
    <source>
        <dbReference type="ARBA" id="ARBA00022448"/>
    </source>
</evidence>
<dbReference type="CTD" id="54832"/>
<evidence type="ECO:0000256" key="1">
    <source>
        <dbReference type="ARBA" id="ARBA00006545"/>
    </source>
</evidence>
<dbReference type="Pfam" id="PF12624">
    <property type="entry name" value="VPS13_N"/>
    <property type="match status" value="1"/>
</dbReference>
<dbReference type="Pfam" id="PF25033">
    <property type="entry name" value="VPS13_M"/>
    <property type="match status" value="2"/>
</dbReference>
<evidence type="ECO:0000256" key="3">
    <source>
        <dbReference type="ARBA" id="ARBA00023055"/>
    </source>
</evidence>
<keyword evidence="9" id="KW-1185">Reference proteome</keyword>
<evidence type="ECO:0000313" key="9">
    <source>
        <dbReference type="Proteomes" id="UP000008143"/>
    </source>
</evidence>
<feature type="region of interest" description="Disordered" evidence="4">
    <location>
        <begin position="2075"/>
        <end position="2108"/>
    </location>
</feature>
<dbReference type="PANTHER" id="PTHR16166:SF125">
    <property type="entry name" value="INTERMEMBRANE LIPID TRANSFER PROTEIN VPS13C"/>
    <property type="match status" value="1"/>
</dbReference>
<evidence type="ECO:0000259" key="5">
    <source>
        <dbReference type="Pfam" id="PF12624"/>
    </source>
</evidence>
<evidence type="ECO:0000256" key="4">
    <source>
        <dbReference type="SAM" id="MobiDB-lite"/>
    </source>
</evidence>
<dbReference type="Xenbase" id="XB-GENE-6043823">
    <property type="gene designation" value="vps13c"/>
</dbReference>
<feature type="domain" description="Intermembrane lipid transfer protein VPS13-like C-terminal" evidence="8">
    <location>
        <begin position="3608"/>
        <end position="3730"/>
    </location>
</feature>
<dbReference type="InterPro" id="IPR009543">
    <property type="entry name" value="VPS13_VAB"/>
</dbReference>
<dbReference type="GO" id="GO:0007005">
    <property type="term" value="P:mitochondrion organization"/>
    <property type="evidence" value="ECO:0000318"/>
    <property type="project" value="GO_Central"/>
</dbReference>
<feature type="domain" description="VPS13-like middle region" evidence="6">
    <location>
        <begin position="1614"/>
        <end position="2416"/>
    </location>
</feature>
<dbReference type="PANTHER" id="PTHR16166">
    <property type="entry name" value="VACUOLAR PROTEIN SORTING-ASSOCIATED PROTEIN VPS13"/>
    <property type="match status" value="1"/>
</dbReference>
<name>A0A8J1JAT5_XENTR</name>
<dbReference type="GO" id="GO:0045053">
    <property type="term" value="P:protein retention in Golgi apparatus"/>
    <property type="evidence" value="ECO:0000318"/>
    <property type="project" value="GO_Central"/>
</dbReference>
<proteinExistence type="inferred from homology"/>
<dbReference type="InterPro" id="IPR056747">
    <property type="entry name" value="VPS13-like_M"/>
</dbReference>
<evidence type="ECO:0000313" key="11">
    <source>
        <dbReference type="Xenbase" id="XB-GENE-6043823"/>
    </source>
</evidence>
<dbReference type="RefSeq" id="XP_031754979.1">
    <property type="nucleotide sequence ID" value="XM_031899119.1"/>
</dbReference>
<dbReference type="GeneID" id="100495847"/>
<dbReference type="InterPro" id="IPR026847">
    <property type="entry name" value="VPS13"/>
</dbReference>
<keyword evidence="2" id="KW-0813">Transport</keyword>
<dbReference type="AGR" id="Xenbase:XB-GENE-6043823"/>
<reference evidence="10" key="1">
    <citation type="submission" date="2025-08" db="UniProtKB">
        <authorList>
            <consortium name="RefSeq"/>
        </authorList>
    </citation>
    <scope>IDENTIFICATION</scope>
    <source>
        <strain evidence="10">Nigerian</strain>
        <tissue evidence="10">Liver and blood</tissue>
    </source>
</reference>
<feature type="domain" description="VPS13-like middle region" evidence="6">
    <location>
        <begin position="1105"/>
        <end position="1603"/>
    </location>
</feature>
<evidence type="ECO:0000313" key="10">
    <source>
        <dbReference type="RefSeq" id="XP_031754979.1"/>
    </source>
</evidence>
<accession>A0A8J1JAT5</accession>
<evidence type="ECO:0000259" key="8">
    <source>
        <dbReference type="Pfam" id="PF25037"/>
    </source>
</evidence>
<keyword evidence="3" id="KW-0445">Lipid transport</keyword>
<feature type="domain" description="Chorein N-terminal" evidence="5">
    <location>
        <begin position="1"/>
        <end position="906"/>
    </location>
</feature>
<dbReference type="InterPro" id="IPR026854">
    <property type="entry name" value="VPS13_N"/>
</dbReference>
<dbReference type="OMA" id="SGWRPIR"/>
<dbReference type="Proteomes" id="UP000008143">
    <property type="component" value="Chromosome 3"/>
</dbReference>
<evidence type="ECO:0000259" key="6">
    <source>
        <dbReference type="Pfam" id="PF25033"/>
    </source>
</evidence>
<organism evidence="9 10">
    <name type="scientific">Xenopus tropicalis</name>
    <name type="common">Western clawed frog</name>
    <name type="synonym">Silurana tropicalis</name>
    <dbReference type="NCBI Taxonomy" id="8364"/>
    <lineage>
        <taxon>Eukaryota</taxon>
        <taxon>Metazoa</taxon>
        <taxon>Chordata</taxon>
        <taxon>Craniata</taxon>
        <taxon>Vertebrata</taxon>
        <taxon>Euteleostomi</taxon>
        <taxon>Amphibia</taxon>
        <taxon>Batrachia</taxon>
        <taxon>Anura</taxon>
        <taxon>Pipoidea</taxon>
        <taxon>Pipidae</taxon>
        <taxon>Xenopodinae</taxon>
        <taxon>Xenopus</taxon>
        <taxon>Silurana</taxon>
    </lineage>
</organism>
<dbReference type="OrthoDB" id="428159at2759"/>
<feature type="domain" description="Vacuolar protein sorting-associated protein 13 VPS13 adaptor binding" evidence="7">
    <location>
        <begin position="2492"/>
        <end position="3030"/>
    </location>
</feature>
<dbReference type="GO" id="GO:0006623">
    <property type="term" value="P:protein targeting to vacuole"/>
    <property type="evidence" value="ECO:0000318"/>
    <property type="project" value="GO_Central"/>
</dbReference>
<sequence length="3768" mass="425731">MLESVVADLLNRFLGDYVENLDRSQLKLGIWGGNVALENLRIKENALSELNVPFKVKAGQIDKLTLKIPWKNLYGDAVVATLEGLFLLVVPGASIKYDAQKEEKSIQETKQRELLRIEEALQKAADKGVLPGECYNLQNFVYKNVKPGSKRKKLKHFKNRFKVLDSKTDIPKDAKKDTFMEKLLTQVIKNLQIKITDIHIRYEDDITDAKVPVSLGVTLSELSLQTCNESWKPCILNEATKIIYKLVRLDSFSTYWNVKSKLYYRKPREDILTALKEGILSEARKPKDYQYIFKPVNASAKLYINPLAEMELKTPKIDWIMEVQNVAIEVTKPQYLSFMDLLESVDYMVRNAPYRKYRPQLSLQEDTKQWWLYAINSILEVHIKRRTHMWSWNNIAKHRQNLKMYKNAYKTKLTQAKLPEETVKQLQACEKLLDVFNIVLARQQAQAEIIRSGQKLMAKKSSAGGEKKGGGWFGSFWSKKEATKKDDVDEIFASEKIDDFMTPEEKAKLFTAIGYSDSSHNLALPKAYVAHILNFKLLRTSITIREDIHTPETLQIQIIDLSTKVFQRPGAQAVKIEAKLEHWYVTGLSQQNIVPSLVTSIGNRESSLLRIVFETNPQHIKADQVLILESQPVEIIYDAVTINALAEFFQTQKGMDLEQLTSATLMKLEEIKEKTATGLSHIIETRKRLDVRINLQPSYFVIPKSGFYHEKSDLVIVDLGSLQIISVDQAEETTNLSLEDLMEKAYDKFDVRIKNVQILFGTKGEDWKKAREKGSSSLHILQPLDIELKLEKAMVERDSRMPRFKILGELPLLHIKISDKKIQGVFQLVNSIPLPQKTSTPTNANKKIPAIAILPRRFEKLLKKEIEQSLFLEDDQSDSNEEFFDVDDNFPAIVKTKQIHKQISVNAEMSNTEVTNVEELTDLNLKFEVKEVKIEFTKQQEKLQETILVFNVLQLGTESCIKTYSLTSVSYLKKISLDYYDTKGFRKQPLHLISSSDKNASELLKVEYVKADTKGPQFQTTFDNTEQTLKVFFSAMDLLLHSEALLSTISFLTESIPNLPENVRAPKQQDKESLVKKAAKISKEKDIFAFKLFANLDAFNVNVWDEKNHIAEIKIQGMACHFFIQSNQTEVFARLKDIIVNDVNPQTIHKKAVSIMEEEVFSFRLMLYPEATQGDAYKDVSKVDGKLDLRVGCIQIVFLHKFLMTLLKFLNNFQAAKERVSMATAQAAQRAATSVKDLAERSFRLLMDVHLKAPLIVVPQSSVSCNAIVADLGLLKINNRFTLVSSEDQQLPPFVDHMTINLTEFKLSRTMLQDGSFQPDVEILHPININLSINRNLAATWYHKIPVLEVKGHLNTMNVGLSQEDVSVLLNVLVENLGEAREEDKGIEHIHELKEATEQSLLEITKSTQKILEDSRDDKDEKSLALDLVLHFEIQEVVVRLLRQSSGGGLPLHVFHVSQVGAEARVGSQLMTASVYLKKISMACNDFMGPSGGPLLLINSSDDDNAPLLKMEYVKADQNGPNFKTIHDNTEQSFNISVSSLDFILHTQALLSLMNFLSSAVPSHNILEENRPKESKAKESRLKSIIARPESYNFNTEDSFSLKVSAKLNALNIFVCDEICNIADIRIQGMDASVAVQTKQTEVCARLEDFVIFDVDSKTIHKKAVFIMGDEVFNFKMSMYPEATEGISYSDMSAVDGKICLRVGCIHIIYLHRFLMSLLNFLDKFQAAKEALSTATSQAAEKAASSMKEFAQKSFRLSMDIDLKAPVIIIPQSSVSANAIVADLGFIRIQNKFSLVPVVDCPLPPVVDQMNIQLTELQLSRTVLMSGSDKPELEILQPVNLLVSVQRNLASSWYSEIPALQLVGDLKHMQIALSQEDLSILMSVLFENLAEKPSLPRVVETTKSIEQVKKEVECQSYQQKDTMKTEDSVEQDVAEALSVTLNYKFKFESLSIVLYQSDCSKETALWLHNESLRLGELRLHLLTSSGNMYSDGSMDASVYLKTCTLDDLREGITKATSRMIDQKDGVCERNMVDITYKQGAQDCLITTILEKLYVCASMEFLMTVADFFIQAMPQSPSGEKSMQKHVRRSTQTKPRAESGESHPPSQKKVNVKVLIMDPEIVFVANLMKADAPALSVSFQGNFTLDSLSGSQKVAAIVKEFKVLACPFLRELRGSNITTVMQPCSLQIEGTIDAAGAKNLILSLEEVIIKVSPIILNTVQTIIDALKPKPKEEEVNENLTELVNIWDVRSIDSCSNWFLGVDMAQEITETFQSSEHKEKQESFELEVKSVQITLECGLGHRTVPLLLMESTFSTKVKNWTSFINITADTTLEVHYYNENYAVWEPLIERVNCGSRRWSLKFEMKNNPVMDKSLFPGDDFILIPEPRSAINIYSKDTMNITISKCTLTVFGNLAKAFSEGTASTYDYDSKDRAPLTIKNALGIPIIVQHGSNMRRNIPSPHSQTHDVDEGQSLELEFCAVELLKRGQHSALHRQDSSLLTVGIVPHGYTEMANIPVTKTARRLYNVRNPQQENFVSVLVQIDATEGNKVITIRSPLQIKNHFSIPFTVYKFVASAKLLEPIGVARQDEEFHVPLDSYRCQLFLRPAGALEEQFKESTSYITWKEMVHRSSEVRCTLQCPASEISFLPLMVNCSAVPDEINFISRNGEKEWDPAYIIHLYPTLTVRNLVPYSIRFLLEVNAEGAAETHELAEGSSLDVLQSRISGEIMELFLIKYQGRNWNGHIRVHENLSEFFPVLFTADSSELLTVDLSVHVRHIGNRMVLSVYSPYWIINKTSRILQYKAEDIHVKHPSDYRDVILFSFKKKNIFSKNKIQLCISTSSWSTGFSLDTVGSYGCVKCPAVKMEYLVGVNIKMSSFNLSRIVTLTPFYTLVNKSKLEIEVGEMATDVSPTDIKWNYVSSSECIPFWPENISGKLCVRVIGCEGISKPFFFNKQDNGTLLSLESMNTGIIVDVSIADHSTVITFSDYYKGAAPALIINHMPHAKLTYNQSGTEIEKELGPGEARLFAWEDPTGTKKLNWKCASTTREVDLLKDESGQFAYNQNVQIHWVSFLDGRQRVLLFTEDVAVVTKARQAEEMEQSDQEVTVSLHSLGLSLVNNDSRHEISYIGIISSGVIWEMKRKHKWQPFNQKQIFQLEGAYEKYLTNEEQGWVSVEENFVVCFSKVPMEMRLPIKCSIRRNFMSGIYMEFKQSPHQRSLRAQLYWLQVDNHLPGSMFPVVFHPVIPPKSVALDSEPKPFIDVSIITRFNEFSKVMQFKYFMVLTQCMALKLDQGFLAAVIGLFTPETDPNAEKQRTQLIQKDLDSLNTELMESSLTDISFPSFFEHFHISPLKLHLSLSLGAGGEQSNKEEKEIIAIASVNLLLKSIGATLTDVDDLIFKLACFELKYQFYKQNQLRNLVVRHYTEQFLKQVYVLVLGLDVLGNPFGLIRGLTEGVEAFFYEPFQGAVQGPEEFAEGLVIGMKSLLGHTVGGAAGMVSRITGTVGKGLAAITMDKEYQQKRRQEMGRQPKDFGESLAKGGKGFLRGVVGGVTGIITKPVEGAKKEGAAGFFKGIGKGLVGVVARPTGGIVDMASSTFQGIQRVAESTEEVSPLRPPRLIHEDGIIRPYNESEAQGFKLFQNLNVKKLDGEMYRYSCCLQNRKANLMVTNRRLICMKEVEILGHRMIDWTYTFEEFVHPPIVDGNTLTLFVKNQALLGFQKKENADEESLKVVPLQNECTAEAVLKAIDEACSRRRQHALVRTKSERFIKEFGS</sequence>
<gene>
    <name evidence="10 11" type="primary">vps13c</name>
</gene>
<protein>
    <submittedName>
        <fullName evidence="10">Vacuolar protein sorting-associated protein 13C isoform X1</fullName>
    </submittedName>
</protein>